<dbReference type="GO" id="GO:0015035">
    <property type="term" value="F:protein-disulfide reductase activity"/>
    <property type="evidence" value="ECO:0007669"/>
    <property type="project" value="TreeGrafter"/>
</dbReference>
<evidence type="ECO:0000259" key="7">
    <source>
        <dbReference type="PROSITE" id="PS50076"/>
    </source>
</evidence>
<dbReference type="InterPro" id="IPR018253">
    <property type="entry name" value="DnaJ_domain_CS"/>
</dbReference>
<dbReference type="GO" id="GO:0016671">
    <property type="term" value="F:oxidoreductase activity, acting on a sulfur group of donors, disulfide as acceptor"/>
    <property type="evidence" value="ECO:0007669"/>
    <property type="project" value="TreeGrafter"/>
</dbReference>
<dbReference type="Gene3D" id="1.10.287.110">
    <property type="entry name" value="DnaJ domain"/>
    <property type="match status" value="1"/>
</dbReference>
<feature type="chain" id="PRO_5030984855" description="DnaJ homolog subfamily C member 16" evidence="6">
    <location>
        <begin position="22"/>
        <end position="452"/>
    </location>
</feature>
<dbReference type="PANTHER" id="PTHR44340:SF1">
    <property type="entry name" value="DNAJ HOMOLOG SUBFAMILY C MEMBER 10"/>
    <property type="match status" value="1"/>
</dbReference>
<dbReference type="GO" id="GO:0006914">
    <property type="term" value="P:autophagy"/>
    <property type="evidence" value="ECO:0007669"/>
    <property type="project" value="UniProtKB-KW"/>
</dbReference>
<evidence type="ECO:0000313" key="8">
    <source>
        <dbReference type="EMBL" id="CAE0799867.1"/>
    </source>
</evidence>
<dbReference type="SMART" id="SM00271">
    <property type="entry name" value="DnaJ"/>
    <property type="match status" value="1"/>
</dbReference>
<gene>
    <name evidence="8" type="ORF">EGYM00163_LOCUS10988</name>
</gene>
<dbReference type="Gene3D" id="3.40.30.10">
    <property type="entry name" value="Glutaredoxin"/>
    <property type="match status" value="3"/>
</dbReference>
<dbReference type="AlphaFoldDB" id="A0A7S4CKN6"/>
<evidence type="ECO:0000256" key="5">
    <source>
        <dbReference type="ARBA" id="ARBA00035043"/>
    </source>
</evidence>
<protein>
    <recommendedName>
        <fullName evidence="2">DnaJ homolog subfamily C member 16</fullName>
    </recommendedName>
    <alternativeName>
        <fullName evidence="5">Endoplasmic reticulum DNA J domain-containing protein 8</fullName>
    </alternativeName>
</protein>
<reference evidence="8" key="1">
    <citation type="submission" date="2021-01" db="EMBL/GenBank/DDBJ databases">
        <authorList>
            <person name="Corre E."/>
            <person name="Pelletier E."/>
            <person name="Niang G."/>
            <person name="Scheremetjew M."/>
            <person name="Finn R."/>
            <person name="Kale V."/>
            <person name="Holt S."/>
            <person name="Cochrane G."/>
            <person name="Meng A."/>
            <person name="Brown T."/>
            <person name="Cohen L."/>
        </authorList>
    </citation>
    <scope>NUCLEOTIDE SEQUENCE</scope>
    <source>
        <strain evidence="8">CCMP1594</strain>
    </source>
</reference>
<dbReference type="SUPFAM" id="SSF46565">
    <property type="entry name" value="Chaperone J-domain"/>
    <property type="match status" value="1"/>
</dbReference>
<proteinExistence type="predicted"/>
<dbReference type="InterPro" id="IPR001623">
    <property type="entry name" value="DnaJ_domain"/>
</dbReference>
<dbReference type="InterPro" id="IPR036249">
    <property type="entry name" value="Thioredoxin-like_sf"/>
</dbReference>
<sequence>MCMWNVAVILLFLLAVSWGAAQPDKGQATEKNYYELLGVDPDATTKEIKKAYRKIALRVHPDKNTNKDKESTKEFQQLGRAYQVLVDEEKRANYDIYGEEDPYLAPGGWRIDLRYNFDDIWDVSGGNFKGFVVESPDLWLIKFMTHWQEECKTLIPMWNKVAKLLKGVVRVGVVNCQQARATCERYDATQTPVFRTFYHGEHELYEGDRTVPAFASLVTSTLKTNVALLSESPFPDEKPWLIFFGLSQNCIRCEKRLQEVKKASILLEGLVNVGHYLCDDEETGVVVDALGDETPSLCPHYNVSTFPTLVWAPNASFFEVYEEHPLGHTISNFVTVRLPNVVLMLGKKKVESSVLPSQAGWLLCFIDETSYYWDLMWLEYRKAALLLKKEKIKAGLVKCSQHRDLCMEWRFRGYPKVLWLPKGLTGNNKRQATKDYPGDWFGPEMSRWVLSN</sequence>
<dbReference type="InterPro" id="IPR052460">
    <property type="entry name" value="ER_disulfide_reductase"/>
</dbReference>
<feature type="domain" description="J" evidence="7">
    <location>
        <begin position="32"/>
        <end position="98"/>
    </location>
</feature>
<dbReference type="Pfam" id="PF00226">
    <property type="entry name" value="DnaJ"/>
    <property type="match status" value="1"/>
</dbReference>
<organism evidence="8">
    <name type="scientific">Eutreptiella gymnastica</name>
    <dbReference type="NCBI Taxonomy" id="73025"/>
    <lineage>
        <taxon>Eukaryota</taxon>
        <taxon>Discoba</taxon>
        <taxon>Euglenozoa</taxon>
        <taxon>Euglenida</taxon>
        <taxon>Spirocuta</taxon>
        <taxon>Euglenophyceae</taxon>
        <taxon>Eutreptiales</taxon>
        <taxon>Eutreptiaceae</taxon>
        <taxon>Eutreptiella</taxon>
    </lineage>
</organism>
<dbReference type="GO" id="GO:0051787">
    <property type="term" value="F:misfolded protein binding"/>
    <property type="evidence" value="ECO:0007669"/>
    <property type="project" value="TreeGrafter"/>
</dbReference>
<dbReference type="InterPro" id="IPR013766">
    <property type="entry name" value="Thioredoxin_domain"/>
</dbReference>
<dbReference type="PANTHER" id="PTHR44340">
    <property type="entry name" value="DNAJ HOMOLOG SUBFAMILY C MEMBER 10"/>
    <property type="match status" value="1"/>
</dbReference>
<keyword evidence="6" id="KW-0732">Signal</keyword>
<dbReference type="PROSITE" id="PS50076">
    <property type="entry name" value="DNAJ_2"/>
    <property type="match status" value="1"/>
</dbReference>
<comment type="subcellular location">
    <subcellularLocation>
        <location evidence="1">Endoplasmic reticulum membrane</location>
        <topology evidence="1">Single-pass type IV membrane protein</topology>
    </subcellularLocation>
</comment>
<dbReference type="CDD" id="cd02961">
    <property type="entry name" value="PDI_a_family"/>
    <property type="match status" value="2"/>
</dbReference>
<name>A0A7S4CKN6_9EUGL</name>
<evidence type="ECO:0000256" key="1">
    <source>
        <dbReference type="ARBA" id="ARBA00004163"/>
    </source>
</evidence>
<evidence type="ECO:0000256" key="4">
    <source>
        <dbReference type="ARBA" id="ARBA00035002"/>
    </source>
</evidence>
<dbReference type="EMBL" id="HBJA01032829">
    <property type="protein sequence ID" value="CAE0799867.1"/>
    <property type="molecule type" value="Transcribed_RNA"/>
</dbReference>
<evidence type="ECO:0000256" key="3">
    <source>
        <dbReference type="ARBA" id="ARBA00023006"/>
    </source>
</evidence>
<dbReference type="PROSITE" id="PS00636">
    <property type="entry name" value="DNAJ_1"/>
    <property type="match status" value="1"/>
</dbReference>
<evidence type="ECO:0000256" key="2">
    <source>
        <dbReference type="ARBA" id="ARBA00020921"/>
    </source>
</evidence>
<dbReference type="Pfam" id="PF00085">
    <property type="entry name" value="Thioredoxin"/>
    <property type="match status" value="1"/>
</dbReference>
<dbReference type="CDD" id="cd06257">
    <property type="entry name" value="DnaJ"/>
    <property type="match status" value="1"/>
</dbReference>
<dbReference type="SUPFAM" id="SSF52833">
    <property type="entry name" value="Thioredoxin-like"/>
    <property type="match status" value="3"/>
</dbReference>
<accession>A0A7S4CKN6</accession>
<comment type="function">
    <text evidence="4">Plays an important role in regulating the size of autophagosomes during the formation process.</text>
</comment>
<feature type="signal peptide" evidence="6">
    <location>
        <begin position="1"/>
        <end position="21"/>
    </location>
</feature>
<dbReference type="InterPro" id="IPR036869">
    <property type="entry name" value="J_dom_sf"/>
</dbReference>
<dbReference type="PRINTS" id="PR00625">
    <property type="entry name" value="JDOMAIN"/>
</dbReference>
<keyword evidence="3" id="KW-0072">Autophagy</keyword>
<dbReference type="GO" id="GO:0005788">
    <property type="term" value="C:endoplasmic reticulum lumen"/>
    <property type="evidence" value="ECO:0007669"/>
    <property type="project" value="TreeGrafter"/>
</dbReference>
<dbReference type="GO" id="GO:0005789">
    <property type="term" value="C:endoplasmic reticulum membrane"/>
    <property type="evidence" value="ECO:0007669"/>
    <property type="project" value="UniProtKB-SubCell"/>
</dbReference>
<evidence type="ECO:0000256" key="6">
    <source>
        <dbReference type="SAM" id="SignalP"/>
    </source>
</evidence>
<dbReference type="GO" id="GO:0036498">
    <property type="term" value="P:IRE1-mediated unfolded protein response"/>
    <property type="evidence" value="ECO:0007669"/>
    <property type="project" value="TreeGrafter"/>
</dbReference>